<keyword evidence="2" id="KW-1185">Reference proteome</keyword>
<gene>
    <name evidence="1" type="ORF">WJX75_006520</name>
</gene>
<proteinExistence type="predicted"/>
<evidence type="ECO:0000313" key="2">
    <source>
        <dbReference type="Proteomes" id="UP001491310"/>
    </source>
</evidence>
<organism evidence="1 2">
    <name type="scientific">Coccomyxa subellipsoidea</name>
    <dbReference type="NCBI Taxonomy" id="248742"/>
    <lineage>
        <taxon>Eukaryota</taxon>
        <taxon>Viridiplantae</taxon>
        <taxon>Chlorophyta</taxon>
        <taxon>core chlorophytes</taxon>
        <taxon>Trebouxiophyceae</taxon>
        <taxon>Trebouxiophyceae incertae sedis</taxon>
        <taxon>Coccomyxaceae</taxon>
        <taxon>Coccomyxa</taxon>
    </lineage>
</organism>
<name>A0ABR2YI36_9CHLO</name>
<dbReference type="Proteomes" id="UP001491310">
    <property type="component" value="Unassembled WGS sequence"/>
</dbReference>
<comment type="caution">
    <text evidence="1">The sequence shown here is derived from an EMBL/GenBank/DDBJ whole genome shotgun (WGS) entry which is preliminary data.</text>
</comment>
<sequence>MWQDIEIEVERIDGARDEINEKYKMTEKPKGKLQDKVDIAVDSIVQLSIGLREGEEISPADAFMLVPVVAGAFSTTPDIKALVTKSIESRAARKDAYKI</sequence>
<protein>
    <submittedName>
        <fullName evidence="1">Uncharacterized protein</fullName>
    </submittedName>
</protein>
<evidence type="ECO:0000313" key="1">
    <source>
        <dbReference type="EMBL" id="KAK9905802.1"/>
    </source>
</evidence>
<dbReference type="EMBL" id="JALJOT010000011">
    <property type="protein sequence ID" value="KAK9905802.1"/>
    <property type="molecule type" value="Genomic_DNA"/>
</dbReference>
<reference evidence="1 2" key="1">
    <citation type="journal article" date="2024" name="Nat. Commun.">
        <title>Phylogenomics reveals the evolutionary origins of lichenization in chlorophyte algae.</title>
        <authorList>
            <person name="Puginier C."/>
            <person name="Libourel C."/>
            <person name="Otte J."/>
            <person name="Skaloud P."/>
            <person name="Haon M."/>
            <person name="Grisel S."/>
            <person name="Petersen M."/>
            <person name="Berrin J.G."/>
            <person name="Delaux P.M."/>
            <person name="Dal Grande F."/>
            <person name="Keller J."/>
        </authorList>
    </citation>
    <scope>NUCLEOTIDE SEQUENCE [LARGE SCALE GENOMIC DNA]</scope>
    <source>
        <strain evidence="1 2">SAG 216-7</strain>
    </source>
</reference>
<accession>A0ABR2YI36</accession>